<dbReference type="EMBL" id="CP063373">
    <property type="protein sequence ID" value="QOV37478.1"/>
    <property type="molecule type" value="Genomic_DNA"/>
</dbReference>
<evidence type="ECO:0000256" key="2">
    <source>
        <dbReference type="SAM" id="SignalP"/>
    </source>
</evidence>
<reference evidence="3 4" key="1">
    <citation type="submission" date="2020-10" db="EMBL/GenBank/DDBJ databases">
        <title>Streptomyces ferrugineus complate genome analysis.</title>
        <authorList>
            <person name="Anwar N."/>
        </authorList>
    </citation>
    <scope>NUCLEOTIDE SEQUENCE [LARGE SCALE GENOMIC DNA]</scope>
    <source>
        <strain evidence="3 4">CCTCC AA2014009</strain>
    </source>
</reference>
<name>A0A7M2SPS4_9ACTN</name>
<evidence type="ECO:0000256" key="1">
    <source>
        <dbReference type="SAM" id="MobiDB-lite"/>
    </source>
</evidence>
<evidence type="ECO:0000313" key="3">
    <source>
        <dbReference type="EMBL" id="QOV37478.1"/>
    </source>
</evidence>
<feature type="signal peptide" evidence="2">
    <location>
        <begin position="1"/>
        <end position="29"/>
    </location>
</feature>
<evidence type="ECO:0000313" key="4">
    <source>
        <dbReference type="Proteomes" id="UP000594205"/>
    </source>
</evidence>
<accession>A0A7M2SPS4</accession>
<dbReference type="Proteomes" id="UP000594205">
    <property type="component" value="Chromosome"/>
</dbReference>
<keyword evidence="2" id="KW-0732">Signal</keyword>
<proteinExistence type="predicted"/>
<feature type="compositionally biased region" description="Low complexity" evidence="1">
    <location>
        <begin position="59"/>
        <end position="83"/>
    </location>
</feature>
<feature type="region of interest" description="Disordered" evidence="1">
    <location>
        <begin position="58"/>
        <end position="83"/>
    </location>
</feature>
<protein>
    <submittedName>
        <fullName evidence="3">Uncharacterized protein</fullName>
    </submittedName>
</protein>
<gene>
    <name evidence="3" type="ORF">IM697_03305</name>
</gene>
<sequence length="107" mass="10415">MRRFQRVAVVAAAVAGLSAFGMGAGSAFAHGDDWDGQAVTAVATSSANAVATWGAPYDKAGAAPHGAPEAAPQAAPAAPEAAPKAAAPEYGYGEYSAPAAAPYAAQQ</sequence>
<keyword evidence="4" id="KW-1185">Reference proteome</keyword>
<dbReference type="RefSeq" id="WP_194044502.1">
    <property type="nucleotide sequence ID" value="NZ_CP063373.1"/>
</dbReference>
<organism evidence="3 4">
    <name type="scientific">Streptomyces ferrugineus</name>
    <dbReference type="NCBI Taxonomy" id="1413221"/>
    <lineage>
        <taxon>Bacteria</taxon>
        <taxon>Bacillati</taxon>
        <taxon>Actinomycetota</taxon>
        <taxon>Actinomycetes</taxon>
        <taxon>Kitasatosporales</taxon>
        <taxon>Streptomycetaceae</taxon>
        <taxon>Streptomyces</taxon>
    </lineage>
</organism>
<feature type="chain" id="PRO_5031016681" evidence="2">
    <location>
        <begin position="30"/>
        <end position="107"/>
    </location>
</feature>
<dbReference type="KEGG" id="sfeu:IM697_03305"/>
<dbReference type="AlphaFoldDB" id="A0A7M2SPS4"/>